<dbReference type="Gene3D" id="3.40.570.10">
    <property type="entry name" value="Extracellular Endonuclease, subunit A"/>
    <property type="match status" value="1"/>
</dbReference>
<keyword evidence="3" id="KW-0378">Hydrolase</keyword>
<dbReference type="GO" id="GO:0004519">
    <property type="term" value="F:endonuclease activity"/>
    <property type="evidence" value="ECO:0007669"/>
    <property type="project" value="UniProtKB-KW"/>
</dbReference>
<dbReference type="Pfam" id="PF13930">
    <property type="entry name" value="Endonuclea_NS_2"/>
    <property type="match status" value="1"/>
</dbReference>
<evidence type="ECO:0000313" key="4">
    <source>
        <dbReference type="Proteomes" id="UP000774750"/>
    </source>
</evidence>
<reference evidence="3" key="2">
    <citation type="journal article" date="2021" name="Sci. Rep.">
        <title>The distribution of antibiotic resistance genes in chicken gut microbiota commensals.</title>
        <authorList>
            <person name="Juricova H."/>
            <person name="Matiasovicova J."/>
            <person name="Kubasova T."/>
            <person name="Cejkova D."/>
            <person name="Rychlik I."/>
        </authorList>
    </citation>
    <scope>NUCLEOTIDE SEQUENCE</scope>
    <source>
        <strain evidence="3">An559</strain>
    </source>
</reference>
<feature type="domain" description="Type VII secretion system protein EssD-like" evidence="2">
    <location>
        <begin position="31"/>
        <end position="160"/>
    </location>
</feature>
<feature type="compositionally biased region" description="Polar residues" evidence="1">
    <location>
        <begin position="193"/>
        <end position="214"/>
    </location>
</feature>
<comment type="caution">
    <text evidence="3">The sequence shown here is derived from an EMBL/GenBank/DDBJ whole genome shotgun (WGS) entry which is preliminary data.</text>
</comment>
<keyword evidence="3" id="KW-0255">Endonuclease</keyword>
<evidence type="ECO:0000256" key="1">
    <source>
        <dbReference type="SAM" id="MobiDB-lite"/>
    </source>
</evidence>
<keyword evidence="4" id="KW-1185">Reference proteome</keyword>
<reference evidence="3" key="1">
    <citation type="submission" date="2020-08" db="EMBL/GenBank/DDBJ databases">
        <authorList>
            <person name="Cejkova D."/>
            <person name="Kubasova T."/>
            <person name="Jahodarova E."/>
            <person name="Rychlik I."/>
        </authorList>
    </citation>
    <scope>NUCLEOTIDE SEQUENCE</scope>
    <source>
        <strain evidence="3">An559</strain>
    </source>
</reference>
<protein>
    <submittedName>
        <fullName evidence="3">DNA/RNA non-specific endonuclease</fullName>
    </submittedName>
</protein>
<dbReference type="InterPro" id="IPR044929">
    <property type="entry name" value="DNA/RNA_non-sp_Endonuclease_sf"/>
</dbReference>
<organism evidence="3 4">
    <name type="scientific">Merdimmobilis hominis</name>
    <dbReference type="NCBI Taxonomy" id="2897707"/>
    <lineage>
        <taxon>Bacteria</taxon>
        <taxon>Bacillati</taxon>
        <taxon>Bacillota</taxon>
        <taxon>Clostridia</taxon>
        <taxon>Eubacteriales</taxon>
        <taxon>Oscillospiraceae</taxon>
        <taxon>Merdimmobilis</taxon>
    </lineage>
</organism>
<keyword evidence="3" id="KW-0540">Nuclease</keyword>
<evidence type="ECO:0000259" key="2">
    <source>
        <dbReference type="Pfam" id="PF13930"/>
    </source>
</evidence>
<dbReference type="EMBL" id="JACJKY010000030">
    <property type="protein sequence ID" value="MBM6921875.1"/>
    <property type="molecule type" value="Genomic_DNA"/>
</dbReference>
<gene>
    <name evidence="3" type="ORF">H6A12_12035</name>
</gene>
<name>A0A938X8I3_9FIRM</name>
<sequence>MLPELYSGSAYVVINDNQPNFSAAELTTNAYEKYAALDSNGRCGTAIASCGTEIMPGESEERTSISNIYPSGWKQAKYSGISGGYLWNRCHLIGWQLSAENANEKNLITGTRYMNTEGMLPFENMVADYIQETGNHVAYRVTPVFEKNNLVCSGVQMEAYSVEDNGEGICFNVYCYNVQPGITIDYATGKSVGKSSESPSKTENTESKLQNQTPVEDMVWIPKTGSKYHSNPNCSNMKNPTQITIEEAENRGYEPCKKCY</sequence>
<dbReference type="Proteomes" id="UP000774750">
    <property type="component" value="Unassembled WGS sequence"/>
</dbReference>
<feature type="region of interest" description="Disordered" evidence="1">
    <location>
        <begin position="190"/>
        <end position="215"/>
    </location>
</feature>
<proteinExistence type="predicted"/>
<dbReference type="InterPro" id="IPR044927">
    <property type="entry name" value="Endonuclea_NS_2"/>
</dbReference>
<dbReference type="AlphaFoldDB" id="A0A938X8I3"/>
<evidence type="ECO:0000313" key="3">
    <source>
        <dbReference type="EMBL" id="MBM6921875.1"/>
    </source>
</evidence>
<accession>A0A938X8I3</accession>